<dbReference type="AlphaFoldDB" id="A0A8J9UQR3"/>
<keyword evidence="1 2" id="KW-0732">Signal</keyword>
<feature type="non-terminal residue" evidence="3">
    <location>
        <position position="138"/>
    </location>
</feature>
<dbReference type="PANTHER" id="PTHR11857">
    <property type="entry name" value="ODORANT BINDING PROTEIN-RELATED"/>
    <property type="match status" value="1"/>
</dbReference>
<dbReference type="GO" id="GO:0005615">
    <property type="term" value="C:extracellular space"/>
    <property type="evidence" value="ECO:0007669"/>
    <property type="project" value="TreeGrafter"/>
</dbReference>
<dbReference type="Pfam" id="PF01395">
    <property type="entry name" value="PBP_GOBP"/>
    <property type="match status" value="1"/>
</dbReference>
<gene>
    <name evidence="3" type="ORF">BINO364_LOCUS10380</name>
</gene>
<evidence type="ECO:0000256" key="1">
    <source>
        <dbReference type="ARBA" id="ARBA00022729"/>
    </source>
</evidence>
<dbReference type="SUPFAM" id="SSF47565">
    <property type="entry name" value="Insect pheromone/odorant-binding proteins"/>
    <property type="match status" value="1"/>
</dbReference>
<dbReference type="InterPro" id="IPR006170">
    <property type="entry name" value="PBP/GOBP"/>
</dbReference>
<dbReference type="SMART" id="SM00708">
    <property type="entry name" value="PhBP"/>
    <property type="match status" value="1"/>
</dbReference>
<dbReference type="Proteomes" id="UP000838878">
    <property type="component" value="Chromosome 4"/>
</dbReference>
<reference evidence="3" key="1">
    <citation type="submission" date="2021-12" db="EMBL/GenBank/DDBJ databases">
        <authorList>
            <person name="Martin H S."/>
        </authorList>
    </citation>
    <scope>NUCLEOTIDE SEQUENCE</scope>
</reference>
<feature type="signal peptide" evidence="2">
    <location>
        <begin position="1"/>
        <end position="17"/>
    </location>
</feature>
<sequence>MKFLWCILLQSIVLIDGKGNLYTIPPQFVPNLLQASADCLTKTDVEGDTVQKIITGQIENTEKFKNFLYCFATKSGYADDHGHFNVDKMAELVENHKDKSRYLDTLKECNKENGSDNHDTMYKVAICFRDNTPIHFVM</sequence>
<organism evidence="3 4">
    <name type="scientific">Brenthis ino</name>
    <name type="common">lesser marbled fritillary</name>
    <dbReference type="NCBI Taxonomy" id="405034"/>
    <lineage>
        <taxon>Eukaryota</taxon>
        <taxon>Metazoa</taxon>
        <taxon>Ecdysozoa</taxon>
        <taxon>Arthropoda</taxon>
        <taxon>Hexapoda</taxon>
        <taxon>Insecta</taxon>
        <taxon>Pterygota</taxon>
        <taxon>Neoptera</taxon>
        <taxon>Endopterygota</taxon>
        <taxon>Lepidoptera</taxon>
        <taxon>Glossata</taxon>
        <taxon>Ditrysia</taxon>
        <taxon>Papilionoidea</taxon>
        <taxon>Nymphalidae</taxon>
        <taxon>Heliconiinae</taxon>
        <taxon>Argynnini</taxon>
        <taxon>Brenthis</taxon>
    </lineage>
</organism>
<feature type="chain" id="PRO_5035437715" evidence="2">
    <location>
        <begin position="18"/>
        <end position="138"/>
    </location>
</feature>
<dbReference type="OrthoDB" id="8194670at2759"/>
<evidence type="ECO:0000313" key="4">
    <source>
        <dbReference type="Proteomes" id="UP000838878"/>
    </source>
</evidence>
<dbReference type="GO" id="GO:0007608">
    <property type="term" value="P:sensory perception of smell"/>
    <property type="evidence" value="ECO:0007669"/>
    <property type="project" value="TreeGrafter"/>
</dbReference>
<dbReference type="Gene3D" id="1.10.238.20">
    <property type="entry name" value="Pheromone/general odorant binding protein domain"/>
    <property type="match status" value="1"/>
</dbReference>
<accession>A0A8J9UQR3</accession>
<dbReference type="EMBL" id="OV170224">
    <property type="protein sequence ID" value="CAH0724701.1"/>
    <property type="molecule type" value="Genomic_DNA"/>
</dbReference>
<evidence type="ECO:0000256" key="2">
    <source>
        <dbReference type="SAM" id="SignalP"/>
    </source>
</evidence>
<evidence type="ECO:0000313" key="3">
    <source>
        <dbReference type="EMBL" id="CAH0724701.1"/>
    </source>
</evidence>
<dbReference type="InterPro" id="IPR036728">
    <property type="entry name" value="PBP_GOBP_sf"/>
</dbReference>
<dbReference type="GO" id="GO:0005549">
    <property type="term" value="F:odorant binding"/>
    <property type="evidence" value="ECO:0007669"/>
    <property type="project" value="InterPro"/>
</dbReference>
<dbReference type="CDD" id="cd23992">
    <property type="entry name" value="PBP_GOBP"/>
    <property type="match status" value="1"/>
</dbReference>
<name>A0A8J9UQR3_9NEOP</name>
<proteinExistence type="predicted"/>
<keyword evidence="4" id="KW-1185">Reference proteome</keyword>
<protein>
    <submittedName>
        <fullName evidence="3">Uncharacterized protein</fullName>
    </submittedName>
</protein>